<dbReference type="Proteomes" id="UP000215335">
    <property type="component" value="Unassembled WGS sequence"/>
</dbReference>
<dbReference type="AlphaFoldDB" id="A0A232EZ89"/>
<gene>
    <name evidence="1" type="ORF">TSAR_011987</name>
</gene>
<keyword evidence="2" id="KW-1185">Reference proteome</keyword>
<accession>A0A232EZ89</accession>
<proteinExistence type="predicted"/>
<reference evidence="1 2" key="1">
    <citation type="journal article" date="2017" name="Curr. Biol.">
        <title>The Evolution of Venom by Co-option of Single-Copy Genes.</title>
        <authorList>
            <person name="Martinson E.O."/>
            <person name="Mrinalini"/>
            <person name="Kelkar Y.D."/>
            <person name="Chang C.H."/>
            <person name="Werren J.H."/>
        </authorList>
    </citation>
    <scope>NUCLEOTIDE SEQUENCE [LARGE SCALE GENOMIC DNA]</scope>
    <source>
        <strain evidence="1 2">Alberta</strain>
        <tissue evidence="1">Whole body</tissue>
    </source>
</reference>
<organism evidence="1 2">
    <name type="scientific">Trichomalopsis sarcophagae</name>
    <dbReference type="NCBI Taxonomy" id="543379"/>
    <lineage>
        <taxon>Eukaryota</taxon>
        <taxon>Metazoa</taxon>
        <taxon>Ecdysozoa</taxon>
        <taxon>Arthropoda</taxon>
        <taxon>Hexapoda</taxon>
        <taxon>Insecta</taxon>
        <taxon>Pterygota</taxon>
        <taxon>Neoptera</taxon>
        <taxon>Endopterygota</taxon>
        <taxon>Hymenoptera</taxon>
        <taxon>Apocrita</taxon>
        <taxon>Proctotrupomorpha</taxon>
        <taxon>Chalcidoidea</taxon>
        <taxon>Pteromalidae</taxon>
        <taxon>Pteromalinae</taxon>
        <taxon>Trichomalopsis</taxon>
    </lineage>
</organism>
<protein>
    <submittedName>
        <fullName evidence="1">Uncharacterized protein</fullName>
    </submittedName>
</protein>
<dbReference type="OrthoDB" id="8046321at2759"/>
<comment type="caution">
    <text evidence="1">The sequence shown here is derived from an EMBL/GenBank/DDBJ whole genome shotgun (WGS) entry which is preliminary data.</text>
</comment>
<evidence type="ECO:0000313" key="2">
    <source>
        <dbReference type="Proteomes" id="UP000215335"/>
    </source>
</evidence>
<sequence>MAQTGYLTPQAFMYFDRRGYIQNDTNVPILYHHSRHQSNKTITFDPNNPSLKYSTTMPAIDNKINHRINKKYYWLVDDGKFHDEVRRRKTIHISFLKASYRGKHVASHHAKLPKPYT</sequence>
<evidence type="ECO:0000313" key="1">
    <source>
        <dbReference type="EMBL" id="OXU23806.1"/>
    </source>
</evidence>
<name>A0A232EZ89_9HYME</name>
<dbReference type="EMBL" id="NNAY01001486">
    <property type="protein sequence ID" value="OXU23806.1"/>
    <property type="molecule type" value="Genomic_DNA"/>
</dbReference>